<organism evidence="4 5">
    <name type="scientific">Mycoplasmopsis alligatoris A21JP2</name>
    <dbReference type="NCBI Taxonomy" id="747682"/>
    <lineage>
        <taxon>Bacteria</taxon>
        <taxon>Bacillati</taxon>
        <taxon>Mycoplasmatota</taxon>
        <taxon>Mycoplasmoidales</taxon>
        <taxon>Metamycoplasmataceae</taxon>
        <taxon>Mycoplasmopsis</taxon>
    </lineage>
</organism>
<dbReference type="InterPro" id="IPR022381">
    <property type="entry name" value="Uncharacterised_MG067"/>
</dbReference>
<feature type="compositionally biased region" description="Basic and acidic residues" evidence="1">
    <location>
        <begin position="67"/>
        <end position="79"/>
    </location>
</feature>
<feature type="compositionally biased region" description="Polar residues" evidence="1">
    <location>
        <begin position="42"/>
        <end position="51"/>
    </location>
</feature>
<sequence length="629" mass="71040">MKKNRNILKAIFLFSSSLLTTTMVACSGGVNLNSSIKDENPNKNNSDTTPDTPKENKDKNQTSPEVNKTDKDKEVKPKDPVVGNTNNESNKTDSKEPTSTEKLEVLEELGPLPIRAPVSAPPVTSVPNTPFDPSNPQLPPGFPGMLDRVNGFYRDKMPTTTLPKKNDSELYDAIYKRTFAVSFVTNDVDANDNKITKLSSMNEGTTWLFDYYKYKQVNKYKLFFATNLHVASAIRNTLENNKTELFDYSDDVKSSDGKLSSTLGLNLGRSKVSNRNFSSHNDKTSLGAFSEAAKFYTNIQNDSGSAKNEAMLTPPKMVFAATGFMNDEDEKGYINKLKEKAKNYEITDENAKKIIRDNYQKATYYKDFVVFEIDVDLTKDNSDSKEFSSWIQEAINSFENIKSYTKNNDVPNHDRGDIPYVSYDYASMFHAPKRKIYKIFNNYDKANHSAEMAYILGYPKDVKQYAVRNNNSERYNTKNTWSVTSLGHTNGFGGSNVSFNSDIWNRPFANHYGFNSGLNFSSLYYGASGSMVTNEYGLPLGIYSSVNASVNSTEISKNGGYTNFVQNFDIPFYDIPNAVYSAHNLIDGSDKRLYPRQRTSYRENLRFLYPNGFENSEDSKKTAIFDKNY</sequence>
<evidence type="ECO:0000313" key="4">
    <source>
        <dbReference type="EMBL" id="EFF41740.1"/>
    </source>
</evidence>
<dbReference type="OrthoDB" id="395427at2"/>
<accession>D4XV90</accession>
<dbReference type="EMBL" id="ADNC01000006">
    <property type="protein sequence ID" value="EFF41740.1"/>
    <property type="molecule type" value="Genomic_DNA"/>
</dbReference>
<keyword evidence="2" id="KW-0732">Signal</keyword>
<evidence type="ECO:0000256" key="1">
    <source>
        <dbReference type="SAM" id="MobiDB-lite"/>
    </source>
</evidence>
<keyword evidence="5" id="KW-1185">Reference proteome</keyword>
<evidence type="ECO:0000313" key="5">
    <source>
        <dbReference type="Proteomes" id="UP000004757"/>
    </source>
</evidence>
<dbReference type="AlphaFoldDB" id="D4XV90"/>
<feature type="compositionally biased region" description="Basic and acidic residues" evidence="1">
    <location>
        <begin position="90"/>
        <end position="101"/>
    </location>
</feature>
<dbReference type="Pfam" id="PF01732">
    <property type="entry name" value="Mycop_pep_DUF31"/>
    <property type="match status" value="1"/>
</dbReference>
<protein>
    <submittedName>
        <fullName evidence="4">Lipofamily protein</fullName>
    </submittedName>
</protein>
<evidence type="ECO:0000256" key="2">
    <source>
        <dbReference type="SAM" id="SignalP"/>
    </source>
</evidence>
<gene>
    <name evidence="4" type="ORF">MALL_0067</name>
</gene>
<dbReference type="Proteomes" id="UP000004757">
    <property type="component" value="Unassembled WGS sequence"/>
</dbReference>
<dbReference type="STRING" id="747682.MALL_0067"/>
<feature type="domain" description="DUF31" evidence="3">
    <location>
        <begin position="169"/>
        <end position="544"/>
    </location>
</feature>
<evidence type="ECO:0000259" key="3">
    <source>
        <dbReference type="Pfam" id="PF01732"/>
    </source>
</evidence>
<comment type="caution">
    <text evidence="4">The sequence shown here is derived from an EMBL/GenBank/DDBJ whole genome shotgun (WGS) entry which is preliminary data.</text>
</comment>
<dbReference type="RefSeq" id="WP_005683258.1">
    <property type="nucleotide sequence ID" value="NZ_ADNC01000006.1"/>
</dbReference>
<dbReference type="PRINTS" id="PR00840">
    <property type="entry name" value="Y06768FAMILY"/>
</dbReference>
<dbReference type="NCBIfam" id="NF045841">
    <property type="entry name" value="Ig_SerProt_MIP"/>
    <property type="match status" value="1"/>
</dbReference>
<proteinExistence type="predicted"/>
<reference evidence="4 5" key="1">
    <citation type="submission" date="2010-03" db="EMBL/GenBank/DDBJ databases">
        <authorList>
            <person name="Glass J.I."/>
            <person name="Benders G.A."/>
            <person name="Durkin A.S."/>
            <person name="Farmerie W.G."/>
            <person name="Hlavinka K."/>
            <person name="Hostetler J."/>
            <person name="Jackson J."/>
            <person name="May M.A."/>
            <person name="Miller R.H."/>
            <person name="Paralanov V."/>
            <person name="Radune D."/>
            <person name="Szczypinski B."/>
            <person name="Brown D.R."/>
        </authorList>
    </citation>
    <scope>NUCLEOTIDE SEQUENCE [LARGE SCALE GENOMIC DNA]</scope>
    <source>
        <strain evidence="4 5">A21JP2</strain>
    </source>
</reference>
<dbReference type="InterPro" id="IPR022382">
    <property type="entry name" value="Mycoplasma_peptidase_DUF31"/>
</dbReference>
<feature type="signal peptide" evidence="2">
    <location>
        <begin position="1"/>
        <end position="25"/>
    </location>
</feature>
<dbReference type="eggNOG" id="ENOG503455W">
    <property type="taxonomic scope" value="Bacteria"/>
</dbReference>
<dbReference type="PROSITE" id="PS51257">
    <property type="entry name" value="PROKAR_LIPOPROTEIN"/>
    <property type="match status" value="1"/>
</dbReference>
<feature type="chain" id="PRO_5003067155" evidence="2">
    <location>
        <begin position="26"/>
        <end position="629"/>
    </location>
</feature>
<name>D4XV90_9BACT</name>
<feature type="region of interest" description="Disordered" evidence="1">
    <location>
        <begin position="33"/>
        <end position="101"/>
    </location>
</feature>